<dbReference type="Proteomes" id="UP000633365">
    <property type="component" value="Unassembled WGS sequence"/>
</dbReference>
<gene>
    <name evidence="1" type="ORF">JKK62_14745</name>
</gene>
<sequence>MKVNVKGEHVSDKIINMYVSELVKAHPDKHIDAVDIFVEGDKMKVRLMHDLDRSA</sequence>
<name>A0A935C3R6_9FIRM</name>
<proteinExistence type="predicted"/>
<reference evidence="1" key="1">
    <citation type="submission" date="2021-01" db="EMBL/GenBank/DDBJ databases">
        <title>Genome public.</title>
        <authorList>
            <person name="Liu C."/>
            <person name="Sun Q."/>
        </authorList>
    </citation>
    <scope>NUCLEOTIDE SEQUENCE</scope>
    <source>
        <strain evidence="1">M6</strain>
    </source>
</reference>
<accession>A0A935C3R6</accession>
<evidence type="ECO:0000313" key="1">
    <source>
        <dbReference type="EMBL" id="MBK6089880.1"/>
    </source>
</evidence>
<evidence type="ECO:0000313" key="2">
    <source>
        <dbReference type="Proteomes" id="UP000633365"/>
    </source>
</evidence>
<comment type="caution">
    <text evidence="1">The sequence shown here is derived from an EMBL/GenBank/DDBJ whole genome shotgun (WGS) entry which is preliminary data.</text>
</comment>
<protein>
    <submittedName>
        <fullName evidence="1">Uncharacterized protein</fullName>
    </submittedName>
</protein>
<keyword evidence="2" id="KW-1185">Reference proteome</keyword>
<dbReference type="EMBL" id="JAEQMG010000163">
    <property type="protein sequence ID" value="MBK6089880.1"/>
    <property type="molecule type" value="Genomic_DNA"/>
</dbReference>
<organism evidence="1 2">
    <name type="scientific">Ruminococcus difficilis</name>
    <dbReference type="NCBI Taxonomy" id="2763069"/>
    <lineage>
        <taxon>Bacteria</taxon>
        <taxon>Bacillati</taxon>
        <taxon>Bacillota</taxon>
        <taxon>Clostridia</taxon>
        <taxon>Eubacteriales</taxon>
        <taxon>Oscillospiraceae</taxon>
        <taxon>Ruminococcus</taxon>
    </lineage>
</organism>
<dbReference type="AlphaFoldDB" id="A0A935C3R6"/>
<dbReference type="RefSeq" id="WP_201428575.1">
    <property type="nucleotide sequence ID" value="NZ_JAEQMG010000163.1"/>
</dbReference>